<name>A0A841MCP5_9BACT</name>
<reference evidence="1 2" key="1">
    <citation type="submission" date="2020-08" db="EMBL/GenBank/DDBJ databases">
        <title>Genomic Encyclopedia of Type Strains, Phase IV (KMG-IV): sequencing the most valuable type-strain genomes for metagenomic binning, comparative biology and taxonomic classification.</title>
        <authorList>
            <person name="Goeker M."/>
        </authorList>
    </citation>
    <scope>NUCLEOTIDE SEQUENCE [LARGE SCALE GENOMIC DNA]</scope>
    <source>
        <strain evidence="1 2">DSM 102044</strain>
    </source>
</reference>
<evidence type="ECO:0008006" key="3">
    <source>
        <dbReference type="Google" id="ProtNLM"/>
    </source>
</evidence>
<evidence type="ECO:0000313" key="1">
    <source>
        <dbReference type="EMBL" id="MBB6325080.1"/>
    </source>
</evidence>
<proteinExistence type="predicted"/>
<keyword evidence="2" id="KW-1185">Reference proteome</keyword>
<dbReference type="RefSeq" id="WP_184493075.1">
    <property type="nucleotide sequence ID" value="NZ_JACIJO010000001.1"/>
</dbReference>
<dbReference type="Proteomes" id="UP000588604">
    <property type="component" value="Unassembled WGS sequence"/>
</dbReference>
<sequence>MRITVSALIVFIIFIQLTACKPSPEQKAVEILEKAISAHGGQEAWDRLEVLKFRKWTRLLKEDGTIESETDQKMEFRLKPYLEGTITWGSDSVTHISSFNGSKMNYTMNGNSIQNPDFLKSKKSDFDAAFYVIAQPWKLLRDEGATLAYEGQKTLLSGQLAEVVQVNYGPDQDTWWYYFDPVSFVMLGNEVQLKDHRSLLENDIMEKVDPFLFYGERTSYRIDSSGKKQFIRAEYRYSDFEIKFENK</sequence>
<organism evidence="1 2">
    <name type="scientific">Algoriphagus iocasae</name>
    <dbReference type="NCBI Taxonomy" id="1836499"/>
    <lineage>
        <taxon>Bacteria</taxon>
        <taxon>Pseudomonadati</taxon>
        <taxon>Bacteroidota</taxon>
        <taxon>Cytophagia</taxon>
        <taxon>Cytophagales</taxon>
        <taxon>Cyclobacteriaceae</taxon>
        <taxon>Algoriphagus</taxon>
    </lineage>
</organism>
<evidence type="ECO:0000313" key="2">
    <source>
        <dbReference type="Proteomes" id="UP000588604"/>
    </source>
</evidence>
<comment type="caution">
    <text evidence="1">The sequence shown here is derived from an EMBL/GenBank/DDBJ whole genome shotgun (WGS) entry which is preliminary data.</text>
</comment>
<dbReference type="EMBL" id="JACIJO010000001">
    <property type="protein sequence ID" value="MBB6325080.1"/>
    <property type="molecule type" value="Genomic_DNA"/>
</dbReference>
<dbReference type="AlphaFoldDB" id="A0A841MCP5"/>
<protein>
    <recommendedName>
        <fullName evidence="3">Outer membrane lipoprotein-sorting protein</fullName>
    </recommendedName>
</protein>
<accession>A0A841MCP5</accession>
<gene>
    <name evidence="1" type="ORF">FHS59_000695</name>
</gene>